<proteinExistence type="predicted"/>
<name>A0ACB6RIT3_9PLEO</name>
<organism evidence="1 2">
    <name type="scientific">Macroventuria anomochaeta</name>
    <dbReference type="NCBI Taxonomy" id="301207"/>
    <lineage>
        <taxon>Eukaryota</taxon>
        <taxon>Fungi</taxon>
        <taxon>Dikarya</taxon>
        <taxon>Ascomycota</taxon>
        <taxon>Pezizomycotina</taxon>
        <taxon>Dothideomycetes</taxon>
        <taxon>Pleosporomycetidae</taxon>
        <taxon>Pleosporales</taxon>
        <taxon>Pleosporineae</taxon>
        <taxon>Didymellaceae</taxon>
        <taxon>Macroventuria</taxon>
    </lineage>
</organism>
<gene>
    <name evidence="1" type="ORF">BU25DRAFT_415829</name>
</gene>
<dbReference type="EMBL" id="MU006751">
    <property type="protein sequence ID" value="KAF2621825.1"/>
    <property type="molecule type" value="Genomic_DNA"/>
</dbReference>
<dbReference type="Proteomes" id="UP000799754">
    <property type="component" value="Unassembled WGS sequence"/>
</dbReference>
<evidence type="ECO:0000313" key="2">
    <source>
        <dbReference type="Proteomes" id="UP000799754"/>
    </source>
</evidence>
<accession>A0ACB6RIT3</accession>
<evidence type="ECO:0000313" key="1">
    <source>
        <dbReference type="EMBL" id="KAF2621825.1"/>
    </source>
</evidence>
<reference evidence="1" key="1">
    <citation type="journal article" date="2020" name="Stud. Mycol.">
        <title>101 Dothideomycetes genomes: a test case for predicting lifestyles and emergence of pathogens.</title>
        <authorList>
            <person name="Haridas S."/>
            <person name="Albert R."/>
            <person name="Binder M."/>
            <person name="Bloem J."/>
            <person name="Labutti K."/>
            <person name="Salamov A."/>
            <person name="Andreopoulos B."/>
            <person name="Baker S."/>
            <person name="Barry K."/>
            <person name="Bills G."/>
            <person name="Bluhm B."/>
            <person name="Cannon C."/>
            <person name="Castanera R."/>
            <person name="Culley D."/>
            <person name="Daum C."/>
            <person name="Ezra D."/>
            <person name="Gonzalez J."/>
            <person name="Henrissat B."/>
            <person name="Kuo A."/>
            <person name="Liang C."/>
            <person name="Lipzen A."/>
            <person name="Lutzoni F."/>
            <person name="Magnuson J."/>
            <person name="Mondo S."/>
            <person name="Nolan M."/>
            <person name="Ohm R."/>
            <person name="Pangilinan J."/>
            <person name="Park H.-J."/>
            <person name="Ramirez L."/>
            <person name="Alfaro M."/>
            <person name="Sun H."/>
            <person name="Tritt A."/>
            <person name="Yoshinaga Y."/>
            <person name="Zwiers L.-H."/>
            <person name="Turgeon B."/>
            <person name="Goodwin S."/>
            <person name="Spatafora J."/>
            <person name="Crous P."/>
            <person name="Grigoriev I."/>
        </authorList>
    </citation>
    <scope>NUCLEOTIDE SEQUENCE</scope>
    <source>
        <strain evidence="1">CBS 525.71</strain>
    </source>
</reference>
<sequence>MEPFSASAVFASIGSAFKFADLAVRIAEVGSENEVFVRTIHVVREDLNEVNRLLSTESIQRKLASIPGKLPWIKGAVTNTKTALNDIGQAVERARAEKQATGSIRFETRVRWVFNDHEKIINRTSELSICHQQLSNVLGYLIRLEDVPDRVEPPAYQDITYFDDVVTRHRGRGALASPEHRMLSQRLLNPVEPPKNMKPECNVGIGVDIEHMSVLHNPQQTASADVPFSRQEYMRTSSYSVSSQTISTPCSPAPTYTSVAQVDSMVSHHSFGHDQWTGLEALDLEAGDPTSQVDTTPTCYSSKLQLPPSKTEEMKERARWYSQSEFSSPELEGDILCLTATNLQGPVNPFEFDPDPQPLLVPIVPKLEDTKRLFELPGNPLVPVEPPTINDRLPLVCLSKEEHDLTYGTKRSTAIGGYIGSTHAGTISKSTIVPARTRVFTNAAMDCTIPCNELSSESPALDVNDQDLKEKATSNAPKHGTSTLGLASWSNTPPKTPCPLPHGPNDTSNTLNPSVPPPKTVTQCHLQFCSPEQSGQFLSLSQSVANLNQQSQYSKPQDPAIITRMRSQKQMIALLESIET</sequence>
<keyword evidence="2" id="KW-1185">Reference proteome</keyword>
<protein>
    <submittedName>
        <fullName evidence="1">Uncharacterized protein</fullName>
    </submittedName>
</protein>
<comment type="caution">
    <text evidence="1">The sequence shown here is derived from an EMBL/GenBank/DDBJ whole genome shotgun (WGS) entry which is preliminary data.</text>
</comment>